<gene>
    <name evidence="1" type="ORF">HPB47_000651</name>
</gene>
<accession>A0AC60PR94</accession>
<proteinExistence type="predicted"/>
<reference evidence="1 2" key="1">
    <citation type="journal article" date="2020" name="Cell">
        <title>Large-Scale Comparative Analyses of Tick Genomes Elucidate Their Genetic Diversity and Vector Capacities.</title>
        <authorList>
            <consortium name="Tick Genome and Microbiome Consortium (TIGMIC)"/>
            <person name="Jia N."/>
            <person name="Wang J."/>
            <person name="Shi W."/>
            <person name="Du L."/>
            <person name="Sun Y."/>
            <person name="Zhan W."/>
            <person name="Jiang J.F."/>
            <person name="Wang Q."/>
            <person name="Zhang B."/>
            <person name="Ji P."/>
            <person name="Bell-Sakyi L."/>
            <person name="Cui X.M."/>
            <person name="Yuan T.T."/>
            <person name="Jiang B.G."/>
            <person name="Yang W.F."/>
            <person name="Lam T.T."/>
            <person name="Chang Q.C."/>
            <person name="Ding S.J."/>
            <person name="Wang X.J."/>
            <person name="Zhu J.G."/>
            <person name="Ruan X.D."/>
            <person name="Zhao L."/>
            <person name="Wei J.T."/>
            <person name="Ye R.Z."/>
            <person name="Que T.C."/>
            <person name="Du C.H."/>
            <person name="Zhou Y.H."/>
            <person name="Cheng J.X."/>
            <person name="Dai P.F."/>
            <person name="Guo W.B."/>
            <person name="Han X.H."/>
            <person name="Huang E.J."/>
            <person name="Li L.F."/>
            <person name="Wei W."/>
            <person name="Gao Y.C."/>
            <person name="Liu J.Z."/>
            <person name="Shao H.Z."/>
            <person name="Wang X."/>
            <person name="Wang C.C."/>
            <person name="Yang T.C."/>
            <person name="Huo Q.B."/>
            <person name="Li W."/>
            <person name="Chen H.Y."/>
            <person name="Chen S.E."/>
            <person name="Zhou L.G."/>
            <person name="Ni X.B."/>
            <person name="Tian J.H."/>
            <person name="Sheng Y."/>
            <person name="Liu T."/>
            <person name="Pan Y.S."/>
            <person name="Xia L.Y."/>
            <person name="Li J."/>
            <person name="Zhao F."/>
            <person name="Cao W.C."/>
        </authorList>
    </citation>
    <scope>NUCLEOTIDE SEQUENCE [LARGE SCALE GENOMIC DNA]</scope>
    <source>
        <strain evidence="1">Iper-2018</strain>
    </source>
</reference>
<evidence type="ECO:0000313" key="1">
    <source>
        <dbReference type="EMBL" id="KAG0423584.1"/>
    </source>
</evidence>
<evidence type="ECO:0000313" key="2">
    <source>
        <dbReference type="Proteomes" id="UP000805193"/>
    </source>
</evidence>
<name>A0AC60PR94_IXOPE</name>
<keyword evidence="2" id="KW-1185">Reference proteome</keyword>
<dbReference type="EMBL" id="JABSTQ010010082">
    <property type="protein sequence ID" value="KAG0423584.1"/>
    <property type="molecule type" value="Genomic_DNA"/>
</dbReference>
<sequence length="281" mass="31818">MLLPSSVRRASAKLGRATGTSGHNSPEDVGILPESCPAYWEVYSNLVNVSAAGAELLCSRRAQQGESSLWHESRRMRLTSSMVRRVPVRPSTDHTKSVMDILHPSFRGNRATERGRRNEPRTRREFARKHQCAVRQTGLVICPALPWLVASPDGVIDNEDALVEIKCPDVDDCSTLLGTRAYDMQKNDEETYTLLENGRNKYYHQVQFAMHCTGKSTCYLYVWSDKDDMTAVVPYNRDFVNSHLSRLRGFYFKSLLPALVNDLHSGKVNISDQYRCFVKVS</sequence>
<protein>
    <submittedName>
        <fullName evidence="1">Uncharacterized protein</fullName>
    </submittedName>
</protein>
<comment type="caution">
    <text evidence="1">The sequence shown here is derived from an EMBL/GenBank/DDBJ whole genome shotgun (WGS) entry which is preliminary data.</text>
</comment>
<dbReference type="Proteomes" id="UP000805193">
    <property type="component" value="Unassembled WGS sequence"/>
</dbReference>
<organism evidence="1 2">
    <name type="scientific">Ixodes persulcatus</name>
    <name type="common">Taiga tick</name>
    <dbReference type="NCBI Taxonomy" id="34615"/>
    <lineage>
        <taxon>Eukaryota</taxon>
        <taxon>Metazoa</taxon>
        <taxon>Ecdysozoa</taxon>
        <taxon>Arthropoda</taxon>
        <taxon>Chelicerata</taxon>
        <taxon>Arachnida</taxon>
        <taxon>Acari</taxon>
        <taxon>Parasitiformes</taxon>
        <taxon>Ixodida</taxon>
        <taxon>Ixodoidea</taxon>
        <taxon>Ixodidae</taxon>
        <taxon>Ixodinae</taxon>
        <taxon>Ixodes</taxon>
    </lineage>
</organism>